<reference evidence="1 2" key="1">
    <citation type="submission" date="2018-08" db="EMBL/GenBank/DDBJ databases">
        <title>Chitinophagaceae sp. K23C18032701, a novel bacterium isolated from forest soil.</title>
        <authorList>
            <person name="Wang C."/>
        </authorList>
    </citation>
    <scope>NUCLEOTIDE SEQUENCE [LARGE SCALE GENOMIC DNA]</scope>
    <source>
        <strain evidence="1 2">K23C18032701</strain>
    </source>
</reference>
<organism evidence="1 2">
    <name type="scientific">Deminuibacter soli</name>
    <dbReference type="NCBI Taxonomy" id="2291815"/>
    <lineage>
        <taxon>Bacteria</taxon>
        <taxon>Pseudomonadati</taxon>
        <taxon>Bacteroidota</taxon>
        <taxon>Chitinophagia</taxon>
        <taxon>Chitinophagales</taxon>
        <taxon>Chitinophagaceae</taxon>
        <taxon>Deminuibacter</taxon>
    </lineage>
</organism>
<dbReference type="InterPro" id="IPR003719">
    <property type="entry name" value="Phenazine_PhzF-like"/>
</dbReference>
<dbReference type="Proteomes" id="UP000261284">
    <property type="component" value="Unassembled WGS sequence"/>
</dbReference>
<dbReference type="GO" id="GO:0003824">
    <property type="term" value="F:catalytic activity"/>
    <property type="evidence" value="ECO:0007669"/>
    <property type="project" value="InterPro"/>
</dbReference>
<keyword evidence="2" id="KW-1185">Reference proteome</keyword>
<sequence>MRTFPYYHADVFTSRVLSGNGLTVFTEAAGLSKTTMLRLTQEMRQYESIFLEQQAPGKVRAYIFTCQEELDFAGHPVLGAAATLHQLQAAAQPEAH</sequence>
<dbReference type="Pfam" id="PF02567">
    <property type="entry name" value="PhzC-PhzF"/>
    <property type="match status" value="1"/>
</dbReference>
<dbReference type="OrthoDB" id="9788221at2"/>
<gene>
    <name evidence="1" type="ORF">DXN05_12015</name>
</gene>
<dbReference type="SUPFAM" id="SSF54506">
    <property type="entry name" value="Diaminopimelate epimerase-like"/>
    <property type="match status" value="1"/>
</dbReference>
<dbReference type="EMBL" id="QTJU01000003">
    <property type="protein sequence ID" value="RFM28237.1"/>
    <property type="molecule type" value="Genomic_DNA"/>
</dbReference>
<accession>A0A3E1NJX6</accession>
<dbReference type="AlphaFoldDB" id="A0A3E1NJX6"/>
<proteinExistence type="predicted"/>
<protein>
    <submittedName>
        <fullName evidence="1">PhzF family phenazine biosynthesis protein</fullName>
    </submittedName>
</protein>
<evidence type="ECO:0000313" key="2">
    <source>
        <dbReference type="Proteomes" id="UP000261284"/>
    </source>
</evidence>
<dbReference type="Gene3D" id="3.10.310.10">
    <property type="entry name" value="Diaminopimelate Epimerase, Chain A, domain 1"/>
    <property type="match status" value="1"/>
</dbReference>
<name>A0A3E1NJX6_9BACT</name>
<comment type="caution">
    <text evidence="1">The sequence shown here is derived from an EMBL/GenBank/DDBJ whole genome shotgun (WGS) entry which is preliminary data.</text>
</comment>
<evidence type="ECO:0000313" key="1">
    <source>
        <dbReference type="EMBL" id="RFM28237.1"/>
    </source>
</evidence>
<dbReference type="RefSeq" id="WP_116847483.1">
    <property type="nucleotide sequence ID" value="NZ_QTJU01000003.1"/>
</dbReference>